<proteinExistence type="predicted"/>
<name>A0A840CQA5_9BACT</name>
<gene>
    <name evidence="1" type="ORF">GGR21_001014</name>
</gene>
<dbReference type="Proteomes" id="UP000555103">
    <property type="component" value="Unassembled WGS sequence"/>
</dbReference>
<organism evidence="1 2">
    <name type="scientific">Dysgonomonas hofstadii</name>
    <dbReference type="NCBI Taxonomy" id="637886"/>
    <lineage>
        <taxon>Bacteria</taxon>
        <taxon>Pseudomonadati</taxon>
        <taxon>Bacteroidota</taxon>
        <taxon>Bacteroidia</taxon>
        <taxon>Bacteroidales</taxon>
        <taxon>Dysgonomonadaceae</taxon>
        <taxon>Dysgonomonas</taxon>
    </lineage>
</organism>
<dbReference type="RefSeq" id="WP_183306071.1">
    <property type="nucleotide sequence ID" value="NZ_JACIEP010000003.1"/>
</dbReference>
<evidence type="ECO:0000313" key="1">
    <source>
        <dbReference type="EMBL" id="MBB4035125.1"/>
    </source>
</evidence>
<reference evidence="1 2" key="1">
    <citation type="submission" date="2020-08" db="EMBL/GenBank/DDBJ databases">
        <title>Genomic Encyclopedia of Type Strains, Phase IV (KMG-IV): sequencing the most valuable type-strain genomes for metagenomic binning, comparative biology and taxonomic classification.</title>
        <authorList>
            <person name="Goeker M."/>
        </authorList>
    </citation>
    <scope>NUCLEOTIDE SEQUENCE [LARGE SCALE GENOMIC DNA]</scope>
    <source>
        <strain evidence="1 2">DSM 104969</strain>
    </source>
</reference>
<dbReference type="AlphaFoldDB" id="A0A840CQA5"/>
<keyword evidence="2" id="KW-1185">Reference proteome</keyword>
<evidence type="ECO:0000313" key="2">
    <source>
        <dbReference type="Proteomes" id="UP000555103"/>
    </source>
</evidence>
<sequence>MDINQYFNNVNSQSQSIFTETLKHHEGLIAESHYLTSCIFDYTEEIVKSNDDVYILKNAISQLETSIFCLTIGLYRQSYSCLRLSFELILGSVHYSINRLEYLEWQQGKQDIKWHNLIDKVDGILSKRFTNAFNADLTEYVESFNERASTVYRSLSEFVHGNNETWTKSGLQLKYNETLIKDFFYFFKEISEIIFFSLSARYLKSINKDNLDFLLTELSHIEHIRVYMGGPK</sequence>
<dbReference type="EMBL" id="JACIEP010000003">
    <property type="protein sequence ID" value="MBB4035125.1"/>
    <property type="molecule type" value="Genomic_DNA"/>
</dbReference>
<comment type="caution">
    <text evidence="1">The sequence shown here is derived from an EMBL/GenBank/DDBJ whole genome shotgun (WGS) entry which is preliminary data.</text>
</comment>
<accession>A0A840CQA5</accession>
<protein>
    <submittedName>
        <fullName evidence="1">Uncharacterized protein</fullName>
    </submittedName>
</protein>